<dbReference type="EMBL" id="MN931742">
    <property type="protein sequence ID" value="QHW16737.1"/>
    <property type="molecule type" value="Genomic_DNA"/>
</dbReference>
<evidence type="ECO:0000313" key="3">
    <source>
        <dbReference type="EMBL" id="QHW16919.1"/>
    </source>
</evidence>
<evidence type="ECO:0000313" key="1">
    <source>
        <dbReference type="EMBL" id="AZT86286.1"/>
    </source>
</evidence>
<evidence type="ECO:0000313" key="6">
    <source>
        <dbReference type="EMBL" id="QHW17982.1"/>
    </source>
</evidence>
<reference evidence="1" key="1">
    <citation type="submission" date="2018-07" db="EMBL/GenBank/DDBJ databases">
        <title>Illumina sequencing of clinical samples for virus detection in a public health laboratory: a feasibility study.</title>
        <authorList>
            <person name="Huang B."/>
            <person name="Jennison A."/>
            <person name="Whiley D."/>
            <person name="McMahon J."/>
            <person name="Hewitson G."/>
            <person name="Graham R."/>
            <person name="De Jong A."/>
            <person name="Warrilow D."/>
        </authorList>
    </citation>
    <scope>NUCLEOTIDE SEQUENCE [LARGE SCALE GENOMIC DNA]</scope>
    <source>
        <strain evidence="1">Sercmolcont1</strain>
    </source>
</reference>
<dbReference type="Proteomes" id="UP000317426">
    <property type="component" value="Segment"/>
</dbReference>
<dbReference type="Proteomes" id="UP000613226">
    <property type="component" value="Segment"/>
</dbReference>
<dbReference type="EMBL" id="MN931749">
    <property type="protein sequence ID" value="QHW17982.1"/>
    <property type="molecule type" value="Genomic_DNA"/>
</dbReference>
<evidence type="ECO:0000313" key="2">
    <source>
        <dbReference type="EMBL" id="QHW16737.1"/>
    </source>
</evidence>
<evidence type="ECO:0000313" key="5">
    <source>
        <dbReference type="EMBL" id="QHW17803.1"/>
    </source>
</evidence>
<gene>
    <name evidence="1" type="primary">MC007L</name>
    <name evidence="1" type="ORF">MOCVgp007</name>
</gene>
<reference evidence="2" key="2">
    <citation type="submission" date="2020-01" db="EMBL/GenBank/DDBJ databases">
        <title>Global genomic diversity of Molluscum contagiosum virus.</title>
        <authorList>
            <person name="Zorec T.M."/>
            <person name="Skubic L."/>
            <person name="Hosnjak L."/>
            <person name="Trcko K."/>
            <person name="Poljak M."/>
        </authorList>
    </citation>
    <scope>NUCLEOTIDE SEQUENCE</scope>
    <source>
        <strain evidence="2">MCV1_P02S01A</strain>
        <strain evidence="3">MCV1_P02S01B</strain>
        <strain evidence="4">MCV1_P02S02A</strain>
        <strain evidence="5">MCV1_P05S01A</strain>
        <strain evidence="6">MCV1_P05S02A</strain>
    </source>
</reference>
<dbReference type="Proteomes" id="UP000619037">
    <property type="component" value="Segment"/>
</dbReference>
<name>A0A3Q9NQG9_9POXV</name>
<dbReference type="EMBL" id="MN931748">
    <property type="protein sequence ID" value="QHW17803.1"/>
    <property type="molecule type" value="Genomic_DNA"/>
</dbReference>
<accession>A0A3Q9NQG9</accession>
<dbReference type="EMBL" id="MH646551">
    <property type="protein sequence ID" value="AZT86286.1"/>
    <property type="molecule type" value="Genomic_DNA"/>
</dbReference>
<proteinExistence type="predicted"/>
<evidence type="ECO:0000313" key="4">
    <source>
        <dbReference type="EMBL" id="QHW17101.1"/>
    </source>
</evidence>
<dbReference type="Proteomes" id="UP000610093">
    <property type="component" value="Segment"/>
</dbReference>
<dbReference type="Proteomes" id="UP000630645">
    <property type="component" value="Segment"/>
</dbReference>
<dbReference type="Proteomes" id="UP000602142">
    <property type="component" value="Segment"/>
</dbReference>
<dbReference type="EMBL" id="MN931744">
    <property type="protein sequence ID" value="QHW17101.1"/>
    <property type="molecule type" value="Genomic_DNA"/>
</dbReference>
<organism evidence="1">
    <name type="scientific">Molluscum contagiosum virus</name>
    <dbReference type="NCBI Taxonomy" id="10279"/>
    <lineage>
        <taxon>Viruses</taxon>
        <taxon>Varidnaviria</taxon>
        <taxon>Bamfordvirae</taxon>
        <taxon>Nucleocytoviricota</taxon>
        <taxon>Pokkesviricetes</taxon>
        <taxon>Chitovirales</taxon>
        <taxon>Poxviridae</taxon>
        <taxon>Chordopoxvirinae</taxon>
        <taxon>Molluscipoxvirus</taxon>
        <taxon>Molluscipoxvirus molluscum</taxon>
    </lineage>
</organism>
<protein>
    <submittedName>
        <fullName evidence="1">MC007L</fullName>
    </submittedName>
</protein>
<sequence length="217" mass="22983">MHAELAEVAAAVSAAACIVGLRHARPGCARAFVAGALVSSVGYTCFPAIRHCVHMAARYLSYLCFVRGGATACVHSVADEAVQELVDSLHRVLAERDQCVLGSVELVQGSEPLVLGLPQAPVLCVPEPSGAVDPECVEVDLYCHENLRYESDVSEDEDKDDACDEGISLARQTLLDLLACSEDASGFSPPEDSFSSLLETGELYDEVLDASLARAEA</sequence>
<dbReference type="EMBL" id="MN931743">
    <property type="protein sequence ID" value="QHW16919.1"/>
    <property type="molecule type" value="Genomic_DNA"/>
</dbReference>